<gene>
    <name evidence="3" type="ORF">KMZ29_12435</name>
</gene>
<evidence type="ECO:0000256" key="1">
    <source>
        <dbReference type="SAM" id="MobiDB-lite"/>
    </source>
</evidence>
<keyword evidence="2" id="KW-0812">Transmembrane</keyword>
<dbReference type="Gene3D" id="3.30.1150.10">
    <property type="match status" value="1"/>
</dbReference>
<protein>
    <recommendedName>
        <fullName evidence="5">Cell envelope biogenesis protein TolA</fullName>
    </recommendedName>
</protein>
<feature type="region of interest" description="Disordered" evidence="1">
    <location>
        <begin position="76"/>
        <end position="129"/>
    </location>
</feature>
<evidence type="ECO:0000313" key="3">
    <source>
        <dbReference type="EMBL" id="QWG15764.1"/>
    </source>
</evidence>
<proteinExistence type="predicted"/>
<evidence type="ECO:0008006" key="5">
    <source>
        <dbReference type="Google" id="ProtNLM"/>
    </source>
</evidence>
<feature type="transmembrane region" description="Helical" evidence="2">
    <location>
        <begin position="7"/>
        <end position="28"/>
    </location>
</feature>
<sequence length="270" mass="28024">MELRQTIRTGIAASAIAHLSVLMLVLLFGEVHPFGSVTAEPIAVDIVTAEEVAEKKSEPPLAPEAKPSDAFDLAAKSAAGSSMAPAAAPQEAAARSQEPAAPSPPPSAGKMAAVQPPPPSQPTSPAYVPAEPDLSVKYQVVLGLPQDLSPAGSGGKSGDPFDAPASVPADIASNLVAEFRRHLRTCLRLPRSIAPSDRLRIKLRVYLSPEGRLAAEPVLIEASASAKGPALMQGAIGALQACQPYAMLPADRYGEWKVLDLSFTPQDFSG</sequence>
<keyword evidence="2" id="KW-0472">Membrane</keyword>
<reference evidence="3" key="1">
    <citation type="submission" date="2021-06" db="EMBL/GenBank/DDBJ databases">
        <title>Bradyrhizobium sp. S2-20-1 Genome sequencing.</title>
        <authorList>
            <person name="Jin L."/>
        </authorList>
    </citation>
    <scope>NUCLEOTIDE SEQUENCE</scope>
    <source>
        <strain evidence="3">S2-20-1</strain>
    </source>
</reference>
<dbReference type="Proteomes" id="UP000680839">
    <property type="component" value="Chromosome"/>
</dbReference>
<feature type="compositionally biased region" description="Low complexity" evidence="1">
    <location>
        <begin position="76"/>
        <end position="100"/>
    </location>
</feature>
<evidence type="ECO:0000313" key="4">
    <source>
        <dbReference type="Proteomes" id="UP000680839"/>
    </source>
</evidence>
<dbReference type="AlphaFoldDB" id="A0A975RQC2"/>
<organism evidence="3 4">
    <name type="scientific">Bradyrhizobium sediminis</name>
    <dbReference type="NCBI Taxonomy" id="2840469"/>
    <lineage>
        <taxon>Bacteria</taxon>
        <taxon>Pseudomonadati</taxon>
        <taxon>Pseudomonadota</taxon>
        <taxon>Alphaproteobacteria</taxon>
        <taxon>Hyphomicrobiales</taxon>
        <taxon>Nitrobacteraceae</taxon>
        <taxon>Bradyrhizobium</taxon>
    </lineage>
</organism>
<keyword evidence="2" id="KW-1133">Transmembrane helix</keyword>
<evidence type="ECO:0000256" key="2">
    <source>
        <dbReference type="SAM" id="Phobius"/>
    </source>
</evidence>
<dbReference type="EMBL" id="CP076134">
    <property type="protein sequence ID" value="QWG15764.1"/>
    <property type="molecule type" value="Genomic_DNA"/>
</dbReference>
<name>A0A975RQC2_9BRAD</name>
<accession>A0A975RQC2</accession>